<protein>
    <submittedName>
        <fullName evidence="1">Uncharacterized protein</fullName>
    </submittedName>
</protein>
<gene>
    <name evidence="1" type="ORF">SAMN04487935_2871</name>
</gene>
<evidence type="ECO:0000313" key="1">
    <source>
        <dbReference type="EMBL" id="SDK22273.1"/>
    </source>
</evidence>
<evidence type="ECO:0000313" key="2">
    <source>
        <dbReference type="Proteomes" id="UP000199580"/>
    </source>
</evidence>
<name>A0A1G9A4L1_9FLAO</name>
<organism evidence="1 2">
    <name type="scientific">Flavobacterium noncentrifugens</name>
    <dbReference type="NCBI Taxonomy" id="1128970"/>
    <lineage>
        <taxon>Bacteria</taxon>
        <taxon>Pseudomonadati</taxon>
        <taxon>Bacteroidota</taxon>
        <taxon>Flavobacteriia</taxon>
        <taxon>Flavobacteriales</taxon>
        <taxon>Flavobacteriaceae</taxon>
        <taxon>Flavobacterium</taxon>
    </lineage>
</organism>
<reference evidence="1 2" key="1">
    <citation type="submission" date="2016-10" db="EMBL/GenBank/DDBJ databases">
        <authorList>
            <person name="de Groot N.N."/>
        </authorList>
    </citation>
    <scope>NUCLEOTIDE SEQUENCE [LARGE SCALE GENOMIC DNA]</scope>
    <source>
        <strain evidence="1 2">CGMCC 1.10076</strain>
    </source>
</reference>
<keyword evidence="2" id="KW-1185">Reference proteome</keyword>
<feature type="non-terminal residue" evidence="1">
    <location>
        <position position="1"/>
    </location>
</feature>
<accession>A0A1G9A4L1</accession>
<dbReference type="AlphaFoldDB" id="A0A1G9A4L1"/>
<dbReference type="Proteomes" id="UP000199580">
    <property type="component" value="Unassembled WGS sequence"/>
</dbReference>
<proteinExistence type="predicted"/>
<dbReference type="EMBL" id="FNEZ01000004">
    <property type="protein sequence ID" value="SDK22273.1"/>
    <property type="molecule type" value="Genomic_DNA"/>
</dbReference>
<dbReference type="RefSeq" id="WP_317043863.1">
    <property type="nucleotide sequence ID" value="NZ_FNEZ01000004.1"/>
</dbReference>
<sequence>CCWRSFEMYQKGKKLIAKPTHYKLMKTSVSNETSNIKLVVLLIMFLLAGTGMFAQTAETSNETIAVSTNASAVESNANINMVSWFMGTKQTPKATISTDGTVGKKQMINSGIAPNRLLIKAFLKKANDFQSTIA</sequence>